<proteinExistence type="predicted"/>
<dbReference type="CDD" id="cd02440">
    <property type="entry name" value="AdoMet_MTases"/>
    <property type="match status" value="1"/>
</dbReference>
<protein>
    <submittedName>
        <fullName evidence="4">Class I SAM-dependent methyltransferase</fullName>
    </submittedName>
</protein>
<organism evidence="4 5">
    <name type="scientific">Vibrio nitrifigilis</name>
    <dbReference type="NCBI Taxonomy" id="2789781"/>
    <lineage>
        <taxon>Bacteria</taxon>
        <taxon>Pseudomonadati</taxon>
        <taxon>Pseudomonadota</taxon>
        <taxon>Gammaproteobacteria</taxon>
        <taxon>Vibrionales</taxon>
        <taxon>Vibrionaceae</taxon>
        <taxon>Vibrio</taxon>
    </lineage>
</organism>
<feature type="domain" description="Methyltransferase" evidence="3">
    <location>
        <begin position="49"/>
        <end position="138"/>
    </location>
</feature>
<dbReference type="Proteomes" id="UP000597206">
    <property type="component" value="Unassembled WGS sequence"/>
</dbReference>
<reference evidence="4 5" key="1">
    <citation type="submission" date="2020-11" db="EMBL/GenBank/DDBJ databases">
        <title>Vibrio nitrifigilis sp. nov., a marine nitrogen-fixing bacterium isolated from the lagoon sediment of an islet inside an atoll.</title>
        <authorList>
            <person name="Wang L.-T."/>
            <person name="Shieh W.Y."/>
        </authorList>
    </citation>
    <scope>NUCLEOTIDE SEQUENCE [LARGE SCALE GENOMIC DNA]</scope>
    <source>
        <strain evidence="4 5">NFV-1</strain>
    </source>
</reference>
<dbReference type="EMBL" id="JADPMR010000001">
    <property type="protein sequence ID" value="MBF8999290.1"/>
    <property type="molecule type" value="Genomic_DNA"/>
</dbReference>
<keyword evidence="5" id="KW-1185">Reference proteome</keyword>
<evidence type="ECO:0000259" key="3">
    <source>
        <dbReference type="Pfam" id="PF13649"/>
    </source>
</evidence>
<dbReference type="GO" id="GO:0008168">
    <property type="term" value="F:methyltransferase activity"/>
    <property type="evidence" value="ECO:0007669"/>
    <property type="project" value="UniProtKB-KW"/>
</dbReference>
<dbReference type="GO" id="GO:0032259">
    <property type="term" value="P:methylation"/>
    <property type="evidence" value="ECO:0007669"/>
    <property type="project" value="UniProtKB-KW"/>
</dbReference>
<dbReference type="PANTHER" id="PTHR43861">
    <property type="entry name" value="TRANS-ACONITATE 2-METHYLTRANSFERASE-RELATED"/>
    <property type="match status" value="1"/>
</dbReference>
<dbReference type="PANTHER" id="PTHR43861:SF1">
    <property type="entry name" value="TRANS-ACONITATE 2-METHYLTRANSFERASE"/>
    <property type="match status" value="1"/>
</dbReference>
<evidence type="ECO:0000256" key="2">
    <source>
        <dbReference type="ARBA" id="ARBA00022679"/>
    </source>
</evidence>
<gene>
    <name evidence="4" type="ORF">I1A42_01660</name>
</gene>
<dbReference type="SUPFAM" id="SSF53335">
    <property type="entry name" value="S-adenosyl-L-methionine-dependent methyltransferases"/>
    <property type="match status" value="1"/>
</dbReference>
<evidence type="ECO:0000256" key="1">
    <source>
        <dbReference type="ARBA" id="ARBA00022603"/>
    </source>
</evidence>
<evidence type="ECO:0000313" key="4">
    <source>
        <dbReference type="EMBL" id="MBF8999290.1"/>
    </source>
</evidence>
<dbReference type="Pfam" id="PF13649">
    <property type="entry name" value="Methyltransf_25"/>
    <property type="match status" value="1"/>
</dbReference>
<name>A0ABS0GA96_9VIBR</name>
<sequence length="191" mass="21726">MYTRIERKKMVSFAEPEKLAFIFDGENRQQWQNTDHILATLDIKQNEVIADVGAGTGYFCQQFVSRTDVGHIYAIDLEANMVAYLESRFTEEPRISCRSCTADNPNIPEGVDTVFLANSYRFIRDRATFLAKLKEQITPEARVVIVDFKGSNARVTPEMAIQEVKDAGFEIVNFDRDGCPDHYILSSCLKP</sequence>
<accession>A0ABS0GA96</accession>
<comment type="caution">
    <text evidence="4">The sequence shown here is derived from an EMBL/GenBank/DDBJ whole genome shotgun (WGS) entry which is preliminary data.</text>
</comment>
<evidence type="ECO:0000313" key="5">
    <source>
        <dbReference type="Proteomes" id="UP000597206"/>
    </source>
</evidence>
<keyword evidence="1 4" id="KW-0489">Methyltransferase</keyword>
<keyword evidence="2" id="KW-0808">Transferase</keyword>
<dbReference type="InterPro" id="IPR041698">
    <property type="entry name" value="Methyltransf_25"/>
</dbReference>
<dbReference type="InterPro" id="IPR029063">
    <property type="entry name" value="SAM-dependent_MTases_sf"/>
</dbReference>
<dbReference type="Gene3D" id="3.40.50.150">
    <property type="entry name" value="Vaccinia Virus protein VP39"/>
    <property type="match status" value="1"/>
</dbReference>